<evidence type="ECO:0000256" key="1">
    <source>
        <dbReference type="ARBA" id="ARBA00022741"/>
    </source>
</evidence>
<evidence type="ECO:0000256" key="4">
    <source>
        <dbReference type="SAM" id="Phobius"/>
    </source>
</evidence>
<keyword evidence="3" id="KW-0238">DNA-binding</keyword>
<dbReference type="Proteomes" id="UP000772618">
    <property type="component" value="Unassembled WGS sequence"/>
</dbReference>
<dbReference type="SMART" id="SM00533">
    <property type="entry name" value="MUTSd"/>
    <property type="match status" value="1"/>
</dbReference>
<dbReference type="RefSeq" id="WP_254156751.1">
    <property type="nucleotide sequence ID" value="NZ_JAHESD010000079.1"/>
</dbReference>
<gene>
    <name evidence="7" type="ORF">KK060_22295</name>
</gene>
<dbReference type="Gene3D" id="1.10.1420.10">
    <property type="match status" value="1"/>
</dbReference>
<feature type="domain" description="DNA mismatch repair protein MutS core" evidence="5">
    <location>
        <begin position="124"/>
        <end position="403"/>
    </location>
</feature>
<proteinExistence type="predicted"/>
<evidence type="ECO:0000259" key="6">
    <source>
        <dbReference type="SMART" id="SM00534"/>
    </source>
</evidence>
<dbReference type="EMBL" id="JAHESD010000079">
    <property type="protein sequence ID" value="MBT1706038.1"/>
    <property type="molecule type" value="Genomic_DNA"/>
</dbReference>
<keyword evidence="2" id="KW-0067">ATP-binding</keyword>
<keyword evidence="4" id="KW-1133">Transmembrane helix</keyword>
<dbReference type="PANTHER" id="PTHR11361">
    <property type="entry name" value="DNA MISMATCH REPAIR PROTEIN MUTS FAMILY MEMBER"/>
    <property type="match status" value="1"/>
</dbReference>
<evidence type="ECO:0000313" key="7">
    <source>
        <dbReference type="EMBL" id="MBT1706038.1"/>
    </source>
</evidence>
<evidence type="ECO:0000256" key="2">
    <source>
        <dbReference type="ARBA" id="ARBA00022840"/>
    </source>
</evidence>
<feature type="transmembrane region" description="Helical" evidence="4">
    <location>
        <begin position="30"/>
        <end position="48"/>
    </location>
</feature>
<keyword evidence="1" id="KW-0547">Nucleotide-binding</keyword>
<dbReference type="InterPro" id="IPR007696">
    <property type="entry name" value="DNA_mismatch_repair_MutS_core"/>
</dbReference>
<feature type="transmembrane region" description="Helical" evidence="4">
    <location>
        <begin position="211"/>
        <end position="233"/>
    </location>
</feature>
<dbReference type="InterPro" id="IPR045076">
    <property type="entry name" value="MutS"/>
</dbReference>
<evidence type="ECO:0000259" key="5">
    <source>
        <dbReference type="SMART" id="SM00533"/>
    </source>
</evidence>
<dbReference type="SMART" id="SM00534">
    <property type="entry name" value="MUTSac"/>
    <property type="match status" value="1"/>
</dbReference>
<keyword evidence="8" id="KW-1185">Reference proteome</keyword>
<dbReference type="SUPFAM" id="SSF52540">
    <property type="entry name" value="P-loop containing nucleoside triphosphate hydrolases"/>
    <property type="match status" value="1"/>
</dbReference>
<dbReference type="SUPFAM" id="SSF48334">
    <property type="entry name" value="DNA repair protein MutS, domain III"/>
    <property type="match status" value="1"/>
</dbReference>
<name>A0ABS5VXA3_9BACT</name>
<evidence type="ECO:0008006" key="9">
    <source>
        <dbReference type="Google" id="ProtNLM"/>
    </source>
</evidence>
<accession>A0ABS5VXA3</accession>
<dbReference type="InterPro" id="IPR027417">
    <property type="entry name" value="P-loop_NTPase"/>
</dbReference>
<dbReference type="PANTHER" id="PTHR11361:SF99">
    <property type="entry name" value="DNA MISMATCH REPAIR PROTEIN"/>
    <property type="match status" value="1"/>
</dbReference>
<dbReference type="Pfam" id="PF00488">
    <property type="entry name" value="MutS_V"/>
    <property type="match status" value="1"/>
</dbReference>
<organism evidence="7 8">
    <name type="scientific">Chryseosolibacter indicus</name>
    <dbReference type="NCBI Taxonomy" id="2782351"/>
    <lineage>
        <taxon>Bacteria</taxon>
        <taxon>Pseudomonadati</taxon>
        <taxon>Bacteroidota</taxon>
        <taxon>Cytophagia</taxon>
        <taxon>Cytophagales</taxon>
        <taxon>Chryseotaleaceae</taxon>
        <taxon>Chryseosolibacter</taxon>
    </lineage>
</organism>
<comment type="caution">
    <text evidence="7">The sequence shown here is derived from an EMBL/GenBank/DDBJ whole genome shotgun (WGS) entry which is preliminary data.</text>
</comment>
<protein>
    <recommendedName>
        <fullName evidence="9">DNA mismatch repair proteins mutS family domain-containing protein</fullName>
    </recommendedName>
</protein>
<feature type="domain" description="DNA mismatch repair proteins mutS family" evidence="6">
    <location>
        <begin position="416"/>
        <end position="591"/>
    </location>
</feature>
<keyword evidence="4" id="KW-0472">Membrane</keyword>
<dbReference type="InterPro" id="IPR036187">
    <property type="entry name" value="DNA_mismatch_repair_MutS_sf"/>
</dbReference>
<feature type="transmembrane region" description="Helical" evidence="4">
    <location>
        <begin position="54"/>
        <end position="71"/>
    </location>
</feature>
<evidence type="ECO:0000313" key="8">
    <source>
        <dbReference type="Proteomes" id="UP000772618"/>
    </source>
</evidence>
<dbReference type="InterPro" id="IPR000432">
    <property type="entry name" value="DNA_mismatch_repair_MutS_C"/>
</dbReference>
<reference evidence="7 8" key="1">
    <citation type="submission" date="2021-05" db="EMBL/GenBank/DDBJ databases">
        <title>A Polyphasic approach of four new species of the genus Ohtaekwangia: Ohtaekwangia histidinii sp. nov., Ohtaekwangia cretensis sp. nov., Ohtaekwangia indiensis sp. nov., Ohtaekwangia reichenbachii sp. nov. from diverse environment.</title>
        <authorList>
            <person name="Octaviana S."/>
        </authorList>
    </citation>
    <scope>NUCLEOTIDE SEQUENCE [LARGE SCALE GENOMIC DNA]</scope>
    <source>
        <strain evidence="7 8">PWU20</strain>
    </source>
</reference>
<keyword evidence="4" id="KW-0812">Transmembrane</keyword>
<sequence>MASKELKAFYQSKADKLTITLSSVSKKINVVSNIRLGVALLFLLALYFGLTYHALLYALPVLLFIFVILVHNHSRLFDEKIHLQNLITVQLNELQGLKGDYSCFDNGKVFIHTHHPYTHDLDIFGDGSLFQFVNRCSTLNGKKLLAYRLANRFETKDKIVLHQQAVVDVSAKTDFRHEMQASGMQVEEQAHDRIQLREWVKQKPFLYGKSFYKGVLTIFPVVTILLLITSFIIDGASRFFWLAVFAQLTFLGFHIKKINAFHEYISKKKNILDKYATLLSKIQNVDFSSVLMKDLQQKAKNADVKVKKLASLVGALNARSNIMTTLFTNGVLMYDLQSVYRLEKWKEENAADLEQWLNTIEEMEFICSLGTLAFNNPHFVFPEINAERKLEAEELSHPLILRDESVSNDVHLDAAQSIMIITGANMAGKSTFLRSLGVNVVLALTGSPVCATRFNCALIDIRSGMRTADSLRDHQSYFYAELNRLKSIVDELQEGKQLLILLDEILKGTNSTDKQAGSIALVKQFIDYPSLVLIATHDLALGDLEHEYPSKIRNFCFEPTIINDQLSFDYKLKRGLAQKMNATFLMKKMGIIPV</sequence>
<evidence type="ECO:0000256" key="3">
    <source>
        <dbReference type="ARBA" id="ARBA00023125"/>
    </source>
</evidence>
<dbReference type="Gene3D" id="3.40.50.300">
    <property type="entry name" value="P-loop containing nucleotide triphosphate hydrolases"/>
    <property type="match status" value="1"/>
</dbReference>